<evidence type="ECO:0000313" key="1">
    <source>
        <dbReference type="EMBL" id="MDZ5083857.1"/>
    </source>
</evidence>
<proteinExistence type="predicted"/>
<organism evidence="1 2">
    <name type="scientific">Mycolicibacterium parafortuitum</name>
    <name type="common">Mycobacterium parafortuitum</name>
    <dbReference type="NCBI Taxonomy" id="39692"/>
    <lineage>
        <taxon>Bacteria</taxon>
        <taxon>Bacillati</taxon>
        <taxon>Actinomycetota</taxon>
        <taxon>Actinomycetes</taxon>
        <taxon>Mycobacteriales</taxon>
        <taxon>Mycobacteriaceae</taxon>
        <taxon>Mycolicibacterium</taxon>
    </lineage>
</organism>
<keyword evidence="2" id="KW-1185">Reference proteome</keyword>
<gene>
    <name evidence="1" type="ORF">OHX15_00495</name>
</gene>
<comment type="caution">
    <text evidence="1">The sequence shown here is derived from an EMBL/GenBank/DDBJ whole genome shotgun (WGS) entry which is preliminary data.</text>
</comment>
<name>A0ACC6MAH7_MYCPF</name>
<reference evidence="1 2" key="1">
    <citation type="journal article" date="2021" name="Chemosphere">
        <title>Bioballs carrying a syntrophic Rhodococcus and Mycolicibacterium consortium for simultaneous sorption and biodegradation of fuel oil in contaminated freshwater.</title>
        <authorList>
            <person name="Naloka K."/>
            <person name="Polrit D."/>
            <person name="Muangchinda C."/>
            <person name="Thoetkiattikul H."/>
            <person name="Pinyakong O."/>
        </authorList>
    </citation>
    <scope>NUCLEOTIDE SEQUENCE [LARGE SCALE GENOMIC DNA]</scope>
    <source>
        <strain evidence="1 2">J101</strain>
    </source>
</reference>
<evidence type="ECO:0000313" key="2">
    <source>
        <dbReference type="Proteomes" id="UP001289645"/>
    </source>
</evidence>
<protein>
    <submittedName>
        <fullName evidence="1">NAD/NADP octopine/nopaline dehydrogenase family protein</fullName>
    </submittedName>
</protein>
<sequence length="366" mass="37744">MTTVAVLGAGAGGLSAAVELTGGGHAVRVWNRRESTLAAYRQAGGVDASGVLGDGFTELPVMTTSLGEVLDGADVAVVCLPALGHRALADELATLKSRTPLVLNPGHTLGAAHFASRFARLGVERPSIVELSTMTYVARTGAGATVRITGTARRVRAAVIGVDDAALAFATGLWPACKPQSDVFATGLSNVNMVLHPPAAVLAAAWVEATGGEFAYYADATTPAVAAVMADLDNERLNVASAYGHTLDPLMMEMLAIGTVDALPADGTTDEQLRVAVSTGRANASITAPASLRHRYYREDFGFAVVPLIELAAVAGVDVPVARALLTLADCALRGEPTRTGLRLHDIGLETDSVEELRGLVRSGAL</sequence>
<dbReference type="Proteomes" id="UP001289645">
    <property type="component" value="Unassembled WGS sequence"/>
</dbReference>
<accession>A0ACC6MAH7</accession>
<dbReference type="EMBL" id="JAOXLN010000001">
    <property type="protein sequence ID" value="MDZ5083857.1"/>
    <property type="molecule type" value="Genomic_DNA"/>
</dbReference>